<dbReference type="EMBL" id="JBGOGF010000009">
    <property type="protein sequence ID" value="MFA1772740.1"/>
    <property type="molecule type" value="Genomic_DNA"/>
</dbReference>
<dbReference type="Proteomes" id="UP000323866">
    <property type="component" value="Unassembled WGS sequence"/>
</dbReference>
<dbReference type="RefSeq" id="WP_149097228.1">
    <property type="nucleotide sequence ID" value="NZ_BMMG01000001.1"/>
</dbReference>
<dbReference type="AlphaFoldDB" id="A0A5M8QN18"/>
<dbReference type="PANTHER" id="PTHR43300">
    <property type="entry name" value="ACETYLTRANSFERASE"/>
    <property type="match status" value="1"/>
</dbReference>
<dbReference type="InterPro" id="IPR011004">
    <property type="entry name" value="Trimer_LpxA-like_sf"/>
</dbReference>
<accession>A0A5M8QN18</accession>
<dbReference type="SUPFAM" id="SSF51161">
    <property type="entry name" value="Trimeric LpxA-like enzymes"/>
    <property type="match status" value="1"/>
</dbReference>
<dbReference type="Proteomes" id="UP001570846">
    <property type="component" value="Unassembled WGS sequence"/>
</dbReference>
<organism evidence="4 6">
    <name type="scientific">Rufibacter glacialis</name>
    <dbReference type="NCBI Taxonomy" id="1259555"/>
    <lineage>
        <taxon>Bacteria</taxon>
        <taxon>Pseudomonadati</taxon>
        <taxon>Bacteroidota</taxon>
        <taxon>Cytophagia</taxon>
        <taxon>Cytophagales</taxon>
        <taxon>Hymenobacteraceae</taxon>
        <taxon>Rufibacter</taxon>
    </lineage>
</organism>
<proteinExistence type="inferred from homology"/>
<dbReference type="InterPro" id="IPR050179">
    <property type="entry name" value="Trans_hexapeptide_repeat"/>
</dbReference>
<dbReference type="GO" id="GO:0016746">
    <property type="term" value="F:acyltransferase activity"/>
    <property type="evidence" value="ECO:0007669"/>
    <property type="project" value="UniProtKB-KW"/>
</dbReference>
<evidence type="ECO:0000256" key="2">
    <source>
        <dbReference type="ARBA" id="ARBA00022679"/>
    </source>
</evidence>
<reference evidence="4 6" key="2">
    <citation type="submission" date="2019-09" db="EMBL/GenBank/DDBJ databases">
        <title>A bacterium isolated from glacier soil.</title>
        <authorList>
            <person name="Liu Q."/>
        </authorList>
    </citation>
    <scope>NUCLEOTIDE SEQUENCE [LARGE SCALE GENOMIC DNA]</scope>
    <source>
        <strain evidence="4 6">MDT1-10-3</strain>
    </source>
</reference>
<keyword evidence="7" id="KW-1185">Reference proteome</keyword>
<gene>
    <name evidence="5" type="ORF">ACD591_15680</name>
    <name evidence="4" type="ORF">FOE74_03660</name>
</gene>
<protein>
    <submittedName>
        <fullName evidence="4">Acyltransferase</fullName>
    </submittedName>
</protein>
<comment type="similarity">
    <text evidence="1">Belongs to the transferase hexapeptide repeat family.</text>
</comment>
<comment type="caution">
    <text evidence="4">The sequence shown here is derived from an EMBL/GenBank/DDBJ whole genome shotgun (WGS) entry which is preliminary data.</text>
</comment>
<dbReference type="OrthoDB" id="9812571at2"/>
<evidence type="ECO:0000313" key="5">
    <source>
        <dbReference type="EMBL" id="MFA1772740.1"/>
    </source>
</evidence>
<dbReference type="CDD" id="cd04647">
    <property type="entry name" value="LbH_MAT_like"/>
    <property type="match status" value="1"/>
</dbReference>
<dbReference type="Gene3D" id="2.160.10.10">
    <property type="entry name" value="Hexapeptide repeat proteins"/>
    <property type="match status" value="1"/>
</dbReference>
<reference evidence="4 6" key="1">
    <citation type="submission" date="2019-07" db="EMBL/GenBank/DDBJ databases">
        <authorList>
            <person name="Qu J.-H."/>
        </authorList>
    </citation>
    <scope>NUCLEOTIDE SEQUENCE [LARGE SCALE GENOMIC DNA]</scope>
    <source>
        <strain evidence="4 6">MDT1-10-3</strain>
    </source>
</reference>
<sequence length="190" mass="20647">MIGYYSEEEINVLGFGAVGKNVKISKTATLYNIPNIYIGNNVRIDNFCVLAISGTGSLRIGNHVQISAFNFMNGMEDVVLEDLTTTAPYVGIFSSTDDYSGNSLTNATVPKEFLGTKSAPVIVRRYSIIGSGSTIMPGVILEKGTAVAAHSFVNRSTKEFTIVGGNPAKFLKERERNLMNLEKNLENHES</sequence>
<keyword evidence="3 4" id="KW-0012">Acyltransferase</keyword>
<reference evidence="5 7" key="3">
    <citation type="submission" date="2024-08" db="EMBL/GenBank/DDBJ databases">
        <authorList>
            <person name="Wei W."/>
        </authorList>
    </citation>
    <scope>NUCLEOTIDE SEQUENCE [LARGE SCALE GENOMIC DNA]</scope>
    <source>
        <strain evidence="5 7">XU2</strain>
    </source>
</reference>
<evidence type="ECO:0000256" key="1">
    <source>
        <dbReference type="ARBA" id="ARBA00007274"/>
    </source>
</evidence>
<dbReference type="EMBL" id="VKKZ01000010">
    <property type="protein sequence ID" value="KAA6437607.1"/>
    <property type="molecule type" value="Genomic_DNA"/>
</dbReference>
<keyword evidence="2 4" id="KW-0808">Transferase</keyword>
<dbReference type="PANTHER" id="PTHR43300:SF12">
    <property type="entry name" value="CHLORAMPHENICOL ACETYLTRANSFERASE"/>
    <property type="match status" value="1"/>
</dbReference>
<evidence type="ECO:0000313" key="4">
    <source>
        <dbReference type="EMBL" id="KAA6437607.1"/>
    </source>
</evidence>
<evidence type="ECO:0000256" key="3">
    <source>
        <dbReference type="ARBA" id="ARBA00023315"/>
    </source>
</evidence>
<evidence type="ECO:0000313" key="6">
    <source>
        <dbReference type="Proteomes" id="UP000323866"/>
    </source>
</evidence>
<name>A0A5M8QN18_9BACT</name>
<evidence type="ECO:0000313" key="7">
    <source>
        <dbReference type="Proteomes" id="UP001570846"/>
    </source>
</evidence>